<dbReference type="HOGENOM" id="CLU_538435_0_0_5"/>
<reference evidence="4 5" key="1">
    <citation type="journal article" date="2006" name="Appl. Environ. Microbiol.">
        <title>Genome sequence of the chemolithoautotrophic nitrite-oxidizing bacterium Nitrobacter winogradskyi Nb-255.</title>
        <authorList>
            <person name="Starkenburg S.R."/>
            <person name="Chain P.S."/>
            <person name="Sayavedra-Soto L.A."/>
            <person name="Hauser L."/>
            <person name="Land M.L."/>
            <person name="Larimer F.W."/>
            <person name="Malfatti S.A."/>
            <person name="Klotz M.G."/>
            <person name="Bottomley P.J."/>
            <person name="Arp D.J."/>
            <person name="Hickey W.J."/>
        </authorList>
    </citation>
    <scope>NUCLEOTIDE SEQUENCE [LARGE SCALE GENOMIC DNA]</scope>
    <source>
        <strain evidence="5">ATCC 25391 / DSM 10237 / CIP 104748 / NCIMB 11846 / Nb-255</strain>
    </source>
</reference>
<dbReference type="InterPro" id="IPR010567">
    <property type="entry name" value="OrfX2/OrfX3/P47"/>
</dbReference>
<evidence type="ECO:0000256" key="1">
    <source>
        <dbReference type="ARBA" id="ARBA00023026"/>
    </source>
</evidence>
<comment type="similarity">
    <text evidence="2">Belongs to the TULIP P47 family.</text>
</comment>
<accession>Q3SU93</accession>
<gene>
    <name evidence="4" type="ordered locus">Nwi_0884</name>
</gene>
<organism evidence="4 5">
    <name type="scientific">Nitrobacter winogradskyi (strain ATCC 25391 / DSM 10237 / CIP 104748 / NCIMB 11846 / Nb-255)</name>
    <dbReference type="NCBI Taxonomy" id="323098"/>
    <lineage>
        <taxon>Bacteria</taxon>
        <taxon>Pseudomonadati</taxon>
        <taxon>Pseudomonadota</taxon>
        <taxon>Alphaproteobacteria</taxon>
        <taxon>Hyphomicrobiales</taxon>
        <taxon>Nitrobacteraceae</taxon>
        <taxon>Nitrobacter</taxon>
    </lineage>
</organism>
<evidence type="ECO:0000313" key="4">
    <source>
        <dbReference type="EMBL" id="ABA04148.1"/>
    </source>
</evidence>
<dbReference type="KEGG" id="nwi:Nwi_0884"/>
<evidence type="ECO:0000313" key="5">
    <source>
        <dbReference type="Proteomes" id="UP000002531"/>
    </source>
</evidence>
<dbReference type="Proteomes" id="UP000002531">
    <property type="component" value="Chromosome"/>
</dbReference>
<sequence length="506" mass="52274">MELKKDISNPNVFSIAEGVVYDLPEAPLRAPEPAPVSASTFGWTLVNGLVEAEVNTAWAADQPAAVTEFSFDLGDGISVSGTFGKVSIHDGGPQGLQGSGRYLYLAMPLIKGVVTRSGASETVSPGTFVVQAPLAFSPPIPASAAQTASGTQHVLGVDWTETASSPAIIDYLYSGAGSLGPVPSALLRAGFGAWLQRAAADGKLPKLNSATVTINKTFSGFSWLQLAQASYAYQGSGEDAPGVLGIMGGTTSPGAFHVLAPDVIPSGGSAGVLIGSQAFVQDVLLPAATAAFDGASPDEFELLNDDTSISLKSGKTLKLPAAVVESGNYDLTVTQFSITLQDRQIVSFVEAKTEVEPGVTLYVDVTLYNGLELITKEDGSRTLNYTVTRAADASHRIHNSTGAIIGKVLMSVILTLIFSVSGAVAKNLGDKIMLLILATVIKGGITAAQNILPDLLKNGVKVALPSIDEMINTLESSVAWAGKNGKSFAASGAQLNESVQISGSFK</sequence>
<dbReference type="STRING" id="323098.Nwi_0884"/>
<dbReference type="AlphaFoldDB" id="Q3SU93"/>
<dbReference type="Pfam" id="PF06597">
    <property type="entry name" value="Clostridium_P47"/>
    <property type="match status" value="1"/>
</dbReference>
<feature type="domain" description="Protein OrfX2/OrfX3/P47" evidence="3">
    <location>
        <begin position="41"/>
        <end position="503"/>
    </location>
</feature>
<protein>
    <recommendedName>
        <fullName evidence="3">Protein OrfX2/OrfX3/P47 domain-containing protein</fullName>
    </recommendedName>
</protein>
<dbReference type="OrthoDB" id="9816950at2"/>
<dbReference type="EMBL" id="CP000115">
    <property type="protein sequence ID" value="ABA04148.1"/>
    <property type="molecule type" value="Genomic_DNA"/>
</dbReference>
<keyword evidence="5" id="KW-1185">Reference proteome</keyword>
<name>Q3SU93_NITWN</name>
<evidence type="ECO:0000259" key="3">
    <source>
        <dbReference type="Pfam" id="PF06597"/>
    </source>
</evidence>
<dbReference type="RefSeq" id="WP_011314189.1">
    <property type="nucleotide sequence ID" value="NC_007406.1"/>
</dbReference>
<evidence type="ECO:0000256" key="2">
    <source>
        <dbReference type="ARBA" id="ARBA00035010"/>
    </source>
</evidence>
<proteinExistence type="inferred from homology"/>
<keyword evidence="1" id="KW-0843">Virulence</keyword>